<dbReference type="EMBL" id="CAADFF010000020">
    <property type="protein sequence ID" value="VFJ90568.1"/>
    <property type="molecule type" value="Genomic_DNA"/>
</dbReference>
<evidence type="ECO:0000313" key="2">
    <source>
        <dbReference type="EMBL" id="VFJ90568.1"/>
    </source>
</evidence>
<gene>
    <name evidence="2" type="ORF">BECKLFY1418B_GA0070995_102029</name>
</gene>
<organism evidence="2">
    <name type="scientific">Candidatus Kentrum sp. LFY</name>
    <dbReference type="NCBI Taxonomy" id="2126342"/>
    <lineage>
        <taxon>Bacteria</taxon>
        <taxon>Pseudomonadati</taxon>
        <taxon>Pseudomonadota</taxon>
        <taxon>Gammaproteobacteria</taxon>
        <taxon>Candidatus Kentrum</taxon>
    </lineage>
</organism>
<name>A0A450UDK7_9GAMM</name>
<accession>A0A450UDK7</accession>
<feature type="region of interest" description="Disordered" evidence="1">
    <location>
        <begin position="44"/>
        <end position="71"/>
    </location>
</feature>
<dbReference type="AlphaFoldDB" id="A0A450UDK7"/>
<evidence type="ECO:0000256" key="1">
    <source>
        <dbReference type="SAM" id="MobiDB-lite"/>
    </source>
</evidence>
<protein>
    <submittedName>
        <fullName evidence="2">Uncharacterized protein</fullName>
    </submittedName>
</protein>
<sequence>MKIRYLVHLPFISANESSPAKRPFCLTNAKSSLVGSSTGFTFTKNGEDRKALPGKRPSNGKQFRQWGNRGVDHRPGRVVKNAILPIVFYPWQSISSIDKTTLVKREANAP</sequence>
<proteinExistence type="predicted"/>
<reference evidence="2" key="1">
    <citation type="submission" date="2019-02" db="EMBL/GenBank/DDBJ databases">
        <authorList>
            <person name="Gruber-Vodicka R. H."/>
            <person name="Seah K. B. B."/>
        </authorList>
    </citation>
    <scope>NUCLEOTIDE SEQUENCE</scope>
    <source>
        <strain evidence="2">BECK_M7</strain>
    </source>
</reference>